<dbReference type="InterPro" id="IPR035914">
    <property type="entry name" value="Sperma_CUB_dom_sf"/>
</dbReference>
<accession>A0ABP0F5U3</accession>
<sequence>MGTETCCDFLTITNNDPKVTEKFSRRYSGFILVGLPQVFTTPGRSISVRFTSDDGIEYRGFRFSYRAIPDPQLETTLAPTTTVSDSPAIQHYLLDDATLTYDTARQHCIDNGADLCLKSDICINYVPAIIGIQDGDHWTPVRNGYNDWVEVGNDNDPDGKGRVCFRHNELYSAPRWGTTPGPCPPWNPRKICDIKSHVFCCRNISSN</sequence>
<dbReference type="SUPFAM" id="SSF49854">
    <property type="entry name" value="Spermadhesin, CUB domain"/>
    <property type="match status" value="1"/>
</dbReference>
<gene>
    <name evidence="2" type="ORF">CVLEPA_LOCUS3383</name>
</gene>
<evidence type="ECO:0000313" key="2">
    <source>
        <dbReference type="EMBL" id="CAK8673612.1"/>
    </source>
</evidence>
<dbReference type="Proteomes" id="UP001642483">
    <property type="component" value="Unassembled WGS sequence"/>
</dbReference>
<evidence type="ECO:0000313" key="3">
    <source>
        <dbReference type="Proteomes" id="UP001642483"/>
    </source>
</evidence>
<keyword evidence="3" id="KW-1185">Reference proteome</keyword>
<proteinExistence type="predicted"/>
<dbReference type="EMBL" id="CAWYQH010000002">
    <property type="protein sequence ID" value="CAK8673612.1"/>
    <property type="molecule type" value="Genomic_DNA"/>
</dbReference>
<reference evidence="2 3" key="1">
    <citation type="submission" date="2024-02" db="EMBL/GenBank/DDBJ databases">
        <authorList>
            <person name="Daric V."/>
            <person name="Darras S."/>
        </authorList>
    </citation>
    <scope>NUCLEOTIDE SEQUENCE [LARGE SCALE GENOMIC DNA]</scope>
</reference>
<evidence type="ECO:0000259" key="1">
    <source>
        <dbReference type="Pfam" id="PF24325"/>
    </source>
</evidence>
<name>A0ABP0F5U3_CLALP</name>
<dbReference type="Pfam" id="PF24325">
    <property type="entry name" value="DUF7495"/>
    <property type="match status" value="1"/>
</dbReference>
<dbReference type="InterPro" id="IPR055918">
    <property type="entry name" value="DUF7495"/>
</dbReference>
<feature type="domain" description="DUF7495" evidence="1">
    <location>
        <begin position="98"/>
        <end position="202"/>
    </location>
</feature>
<dbReference type="Gene3D" id="2.60.120.290">
    <property type="entry name" value="Spermadhesin, CUB domain"/>
    <property type="match status" value="1"/>
</dbReference>
<comment type="caution">
    <text evidence="2">The sequence shown here is derived from an EMBL/GenBank/DDBJ whole genome shotgun (WGS) entry which is preliminary data.</text>
</comment>
<organism evidence="2 3">
    <name type="scientific">Clavelina lepadiformis</name>
    <name type="common">Light-bulb sea squirt</name>
    <name type="synonym">Ascidia lepadiformis</name>
    <dbReference type="NCBI Taxonomy" id="159417"/>
    <lineage>
        <taxon>Eukaryota</taxon>
        <taxon>Metazoa</taxon>
        <taxon>Chordata</taxon>
        <taxon>Tunicata</taxon>
        <taxon>Ascidiacea</taxon>
        <taxon>Aplousobranchia</taxon>
        <taxon>Clavelinidae</taxon>
        <taxon>Clavelina</taxon>
    </lineage>
</organism>
<protein>
    <recommendedName>
        <fullName evidence="1">DUF7495 domain-containing protein</fullName>
    </recommendedName>
</protein>